<dbReference type="Gene3D" id="3.40.50.720">
    <property type="entry name" value="NAD(P)-binding Rossmann-like Domain"/>
    <property type="match status" value="2"/>
</dbReference>
<dbReference type="Pfam" id="PF00389">
    <property type="entry name" value="2-Hacid_dh"/>
    <property type="match status" value="1"/>
</dbReference>
<comment type="caution">
    <text evidence="7">The sequence shown here is derived from an EMBL/GenBank/DDBJ whole genome shotgun (WGS) entry which is preliminary data.</text>
</comment>
<dbReference type="PROSITE" id="PS00671">
    <property type="entry name" value="D_2_HYDROXYACID_DH_3"/>
    <property type="match status" value="1"/>
</dbReference>
<feature type="domain" description="D-isomer specific 2-hydroxyacid dehydrogenase NAD-binding" evidence="6">
    <location>
        <begin position="116"/>
        <end position="296"/>
    </location>
</feature>
<dbReference type="EMBL" id="ACIO01000206">
    <property type="protein sequence ID" value="EFC99210.1"/>
    <property type="molecule type" value="Genomic_DNA"/>
</dbReference>
<dbReference type="InterPro" id="IPR006140">
    <property type="entry name" value="D-isomer_DH_NAD-bd"/>
</dbReference>
<evidence type="ECO:0000256" key="4">
    <source>
        <dbReference type="RuleBase" id="RU003719"/>
    </source>
</evidence>
<dbReference type="SUPFAM" id="SSF51735">
    <property type="entry name" value="NAD(P)-binding Rossmann-fold domains"/>
    <property type="match status" value="1"/>
</dbReference>
<comment type="similarity">
    <text evidence="1 4">Belongs to the D-isomer specific 2-hydroxyacid dehydrogenase family.</text>
</comment>
<evidence type="ECO:0000256" key="3">
    <source>
        <dbReference type="ARBA" id="ARBA00023027"/>
    </source>
</evidence>
<evidence type="ECO:0000256" key="1">
    <source>
        <dbReference type="ARBA" id="ARBA00005854"/>
    </source>
</evidence>
<dbReference type="SUPFAM" id="SSF52283">
    <property type="entry name" value="Formate/glycerate dehydrogenase catalytic domain-like"/>
    <property type="match status" value="1"/>
</dbReference>
<dbReference type="InterPro" id="IPR006139">
    <property type="entry name" value="D-isomer_2_OHA_DH_cat_dom"/>
</dbReference>
<evidence type="ECO:0000259" key="5">
    <source>
        <dbReference type="Pfam" id="PF00389"/>
    </source>
</evidence>
<dbReference type="PROSITE" id="PS00065">
    <property type="entry name" value="D_2_HYDROXYACID_DH_1"/>
    <property type="match status" value="1"/>
</dbReference>
<evidence type="ECO:0000313" key="7">
    <source>
        <dbReference type="EMBL" id="EFC99210.1"/>
    </source>
</evidence>
<dbReference type="InterPro" id="IPR036291">
    <property type="entry name" value="NAD(P)-bd_dom_sf"/>
</dbReference>
<keyword evidence="2 4" id="KW-0560">Oxidoreductase</keyword>
<feature type="domain" description="D-isomer specific 2-hydroxyacid dehydrogenase catalytic" evidence="5">
    <location>
        <begin position="32"/>
        <end position="326"/>
    </location>
</feature>
<dbReference type="PROSITE" id="PS00670">
    <property type="entry name" value="D_2_HYDROXYACID_DH_2"/>
    <property type="match status" value="1"/>
</dbReference>
<evidence type="ECO:0000256" key="2">
    <source>
        <dbReference type="ARBA" id="ARBA00023002"/>
    </source>
</evidence>
<protein>
    <submittedName>
        <fullName evidence="7">4-phosphoerythronate dehydrogenase</fullName>
        <ecNumber evidence="7">1.1.1.290</ecNumber>
    </submittedName>
</protein>
<dbReference type="GO" id="GO:0033711">
    <property type="term" value="F:4-phosphoerythronate dehydrogenase activity"/>
    <property type="evidence" value="ECO:0007669"/>
    <property type="project" value="UniProtKB-EC"/>
</dbReference>
<organism evidence="7 8">
    <name type="scientific">Hungatella hathewayi DSM 13479</name>
    <dbReference type="NCBI Taxonomy" id="566550"/>
    <lineage>
        <taxon>Bacteria</taxon>
        <taxon>Bacillati</taxon>
        <taxon>Bacillota</taxon>
        <taxon>Clostridia</taxon>
        <taxon>Lachnospirales</taxon>
        <taxon>Lachnospiraceae</taxon>
        <taxon>Hungatella</taxon>
    </lineage>
</organism>
<name>D3AG46_9FIRM</name>
<evidence type="ECO:0000259" key="6">
    <source>
        <dbReference type="Pfam" id="PF02826"/>
    </source>
</evidence>
<dbReference type="GO" id="GO:0051287">
    <property type="term" value="F:NAD binding"/>
    <property type="evidence" value="ECO:0007669"/>
    <property type="project" value="InterPro"/>
</dbReference>
<dbReference type="FunFam" id="3.40.50.720:FF:000203">
    <property type="entry name" value="D-3-phosphoglycerate dehydrogenase (SerA)"/>
    <property type="match status" value="1"/>
</dbReference>
<dbReference type="InterPro" id="IPR029753">
    <property type="entry name" value="D-isomer_DH_CS"/>
</dbReference>
<dbReference type="InterPro" id="IPR050418">
    <property type="entry name" value="D-iso_2-hydroxyacid_DH_PdxB"/>
</dbReference>
<evidence type="ECO:0000313" key="8">
    <source>
        <dbReference type="Proteomes" id="UP000004968"/>
    </source>
</evidence>
<accession>D3AG46</accession>
<dbReference type="InterPro" id="IPR029752">
    <property type="entry name" value="D-isomer_DH_CS1"/>
</dbReference>
<proteinExistence type="inferred from homology"/>
<reference evidence="7 8" key="1">
    <citation type="submission" date="2010-01" db="EMBL/GenBank/DDBJ databases">
        <authorList>
            <person name="Weinstock G."/>
            <person name="Sodergren E."/>
            <person name="Clifton S."/>
            <person name="Fulton L."/>
            <person name="Fulton B."/>
            <person name="Courtney L."/>
            <person name="Fronick C."/>
            <person name="Harrison M."/>
            <person name="Strong C."/>
            <person name="Farmer C."/>
            <person name="Delahaunty K."/>
            <person name="Markovic C."/>
            <person name="Hall O."/>
            <person name="Minx P."/>
            <person name="Tomlinson C."/>
            <person name="Mitreva M."/>
            <person name="Nelson J."/>
            <person name="Hou S."/>
            <person name="Wollam A."/>
            <person name="Pepin K.H."/>
            <person name="Johnson M."/>
            <person name="Bhonagiri V."/>
            <person name="Nash W.E."/>
            <person name="Warren W."/>
            <person name="Chinwalla A."/>
            <person name="Mardis E.R."/>
            <person name="Wilson R.K."/>
        </authorList>
    </citation>
    <scope>NUCLEOTIDE SEQUENCE [LARGE SCALE GENOMIC DNA]</scope>
    <source>
        <strain evidence="7 8">DSM 13479</strain>
    </source>
</reference>
<dbReference type="EC" id="1.1.1.290" evidence="7"/>
<dbReference type="PANTHER" id="PTHR43761:SF1">
    <property type="entry name" value="D-ISOMER SPECIFIC 2-HYDROXYACID DEHYDROGENASE CATALYTIC DOMAIN-CONTAINING PROTEIN-RELATED"/>
    <property type="match status" value="1"/>
</dbReference>
<dbReference type="CDD" id="cd12162">
    <property type="entry name" value="2-Hacid_dh_4"/>
    <property type="match status" value="1"/>
</dbReference>
<sequence>MGIVGGIEHMKIVILDGYTENPGDLSWEDLAALGELEVYDRTPAGEIEERMSGAEAVFTNKTPISRHAIENCPSLKYIGVLATGFDVVDIRAAAEAGITVTNVPSYGTDAVAQYTIALLLELCHHVGAHSDSVKAGEWTKSADWCFWNYPLTELSGKTMGIIGFGRIGQKTARIAEALGMEIKVFDAVCRKELETEHCRYADLEELLAVSDVICLHCPLNSGTKGIINRDTIAKMKDGVLIINDSRGPLIVEKDLKEALESGKVAGAAVDVVSEEPVREDNPLMTAPNMIITPHIAWASRESRKRLMDIAVDNLKSFLQGRPQNVVSVLRQETV</sequence>
<dbReference type="AlphaFoldDB" id="D3AG46"/>
<dbReference type="PANTHER" id="PTHR43761">
    <property type="entry name" value="D-ISOMER SPECIFIC 2-HYDROXYACID DEHYDROGENASE FAMILY PROTEIN (AFU_ORTHOLOGUE AFUA_1G13630)"/>
    <property type="match status" value="1"/>
</dbReference>
<dbReference type="HOGENOM" id="CLU_019796_1_3_9"/>
<keyword evidence="3" id="KW-0520">NAD</keyword>
<gene>
    <name evidence="7" type="primary">pdxB</name>
    <name evidence="7" type="ORF">CLOSTHATH_02582</name>
</gene>
<dbReference type="Proteomes" id="UP000004968">
    <property type="component" value="Unassembled WGS sequence"/>
</dbReference>
<dbReference type="Pfam" id="PF02826">
    <property type="entry name" value="2-Hacid_dh_C"/>
    <property type="match status" value="1"/>
</dbReference>